<dbReference type="Gene3D" id="6.10.140.1020">
    <property type="match status" value="1"/>
</dbReference>
<sequence>MPSVMQEQFQYNDYDSPGSSPPDPGVISHLPSSNCHHYFPHTESLARQPLSFIPKEIYDPRGDEVPHGQVYSVTNHITQILSQDPKLLLPTLPDSNISAPNISPPISPIPNDSMMLTCRDPADTLDVLSTTLTLDRNIEERPTLIINFDTLPQPSPTLSPMSSPLDSPLSSSPLLMETICVQSTQYPVQDIPVAPVINAATSEDGRACVPVASHLDRSHSTSVKEVRTIQNTPWETLPCGVVPESTKLPDAEDMDNFVMDIHHEPTRNLNLTPRKRKRDDADITSSNGVASTTPPGTIEDSITQALTPLSVREDPGLKGRETGRQPNPKRSTIASQKLQLKKLATPFRSPLLKRAKLESPPSHPVRSNLTSNLLPAVEFKVPVPANNGEEVRVSRSPIAETTDIQKRHRTRRANSQFKSPLSFNAPSRTTSSSVRLTPTIQTLERKLQILKRAIKVKHDGDEEALEALVKKWTEAGREVAWGIWELVKDNANSDDGNWGEHKRNTSRGAFEEAWGREENRHHNNFIGEERERNWGWDVVPIRKDEELETKSDEKNCRGYGEDRRYEGEDDEKKKDTLGTMLAQLGVAPDTLGWDEEQGSFVGD</sequence>
<feature type="region of interest" description="Disordered" evidence="1">
    <location>
        <begin position="392"/>
        <end position="434"/>
    </location>
</feature>
<dbReference type="AlphaFoldDB" id="A0A9P5YFF3"/>
<dbReference type="Proteomes" id="UP000807353">
    <property type="component" value="Unassembled WGS sequence"/>
</dbReference>
<feature type="compositionally biased region" description="Polar residues" evidence="1">
    <location>
        <begin position="283"/>
        <end position="307"/>
    </location>
</feature>
<dbReference type="PANTHER" id="PTHR28527:SF1">
    <property type="entry name" value="SWI5-DEPENDENT RECOMBINATION DNA REPAIR PROTEIN 1"/>
    <property type="match status" value="1"/>
</dbReference>
<feature type="compositionally biased region" description="Polar residues" evidence="1">
    <location>
        <begin position="413"/>
        <end position="434"/>
    </location>
</feature>
<dbReference type="GO" id="GO:0006310">
    <property type="term" value="P:DNA recombination"/>
    <property type="evidence" value="ECO:0007669"/>
    <property type="project" value="TreeGrafter"/>
</dbReference>
<reference evidence="2" key="1">
    <citation type="submission" date="2020-11" db="EMBL/GenBank/DDBJ databases">
        <authorList>
            <consortium name="DOE Joint Genome Institute"/>
            <person name="Ahrendt S."/>
            <person name="Riley R."/>
            <person name="Andreopoulos W."/>
            <person name="Labutti K."/>
            <person name="Pangilinan J."/>
            <person name="Ruiz-Duenas F.J."/>
            <person name="Barrasa J.M."/>
            <person name="Sanchez-Garcia M."/>
            <person name="Camarero S."/>
            <person name="Miyauchi S."/>
            <person name="Serrano A."/>
            <person name="Linde D."/>
            <person name="Babiker R."/>
            <person name="Drula E."/>
            <person name="Ayuso-Fernandez I."/>
            <person name="Pacheco R."/>
            <person name="Padilla G."/>
            <person name="Ferreira P."/>
            <person name="Barriuso J."/>
            <person name="Kellner H."/>
            <person name="Castanera R."/>
            <person name="Alfaro M."/>
            <person name="Ramirez L."/>
            <person name="Pisabarro A.G."/>
            <person name="Kuo A."/>
            <person name="Tritt A."/>
            <person name="Lipzen A."/>
            <person name="He G."/>
            <person name="Yan M."/>
            <person name="Ng V."/>
            <person name="Cullen D."/>
            <person name="Martin F."/>
            <person name="Rosso M.-N."/>
            <person name="Henrissat B."/>
            <person name="Hibbett D."/>
            <person name="Martinez A.T."/>
            <person name="Grigoriev I.V."/>
        </authorList>
    </citation>
    <scope>NUCLEOTIDE SEQUENCE</scope>
    <source>
        <strain evidence="2">CBS 247.69</strain>
    </source>
</reference>
<dbReference type="EMBL" id="MU150231">
    <property type="protein sequence ID" value="KAF9468978.1"/>
    <property type="molecule type" value="Genomic_DNA"/>
</dbReference>
<gene>
    <name evidence="2" type="ORF">BDZ94DRAFT_559593</name>
</gene>
<protein>
    <submittedName>
        <fullName evidence="2">Uncharacterized protein</fullName>
    </submittedName>
</protein>
<evidence type="ECO:0000256" key="1">
    <source>
        <dbReference type="SAM" id="MobiDB-lite"/>
    </source>
</evidence>
<evidence type="ECO:0000313" key="3">
    <source>
        <dbReference type="Proteomes" id="UP000807353"/>
    </source>
</evidence>
<keyword evidence="3" id="KW-1185">Reference proteome</keyword>
<comment type="caution">
    <text evidence="2">The sequence shown here is derived from an EMBL/GenBank/DDBJ whole genome shotgun (WGS) entry which is preliminary data.</text>
</comment>
<feature type="region of interest" description="Disordered" evidence="1">
    <location>
        <begin position="1"/>
        <end position="29"/>
    </location>
</feature>
<dbReference type="OrthoDB" id="27934at2759"/>
<feature type="compositionally biased region" description="Basic and acidic residues" evidence="1">
    <location>
        <begin position="311"/>
        <end position="323"/>
    </location>
</feature>
<feature type="region of interest" description="Disordered" evidence="1">
    <location>
        <begin position="547"/>
        <end position="574"/>
    </location>
</feature>
<feature type="compositionally biased region" description="Polar residues" evidence="1">
    <location>
        <begin position="1"/>
        <end position="13"/>
    </location>
</feature>
<evidence type="ECO:0000313" key="2">
    <source>
        <dbReference type="EMBL" id="KAF9468978.1"/>
    </source>
</evidence>
<feature type="region of interest" description="Disordered" evidence="1">
    <location>
        <begin position="267"/>
        <end position="337"/>
    </location>
</feature>
<organism evidence="2 3">
    <name type="scientific">Collybia nuda</name>
    <dbReference type="NCBI Taxonomy" id="64659"/>
    <lineage>
        <taxon>Eukaryota</taxon>
        <taxon>Fungi</taxon>
        <taxon>Dikarya</taxon>
        <taxon>Basidiomycota</taxon>
        <taxon>Agaricomycotina</taxon>
        <taxon>Agaricomycetes</taxon>
        <taxon>Agaricomycetidae</taxon>
        <taxon>Agaricales</taxon>
        <taxon>Tricholomatineae</taxon>
        <taxon>Clitocybaceae</taxon>
        <taxon>Collybia</taxon>
    </lineage>
</organism>
<name>A0A9P5YFF3_9AGAR</name>
<proteinExistence type="predicted"/>
<dbReference type="PANTHER" id="PTHR28527">
    <property type="entry name" value="MATING-TYPE SWITCHING PROTEIN SWI2-RELATED"/>
    <property type="match status" value="1"/>
</dbReference>
<accession>A0A9P5YFF3</accession>
<feature type="compositionally biased region" description="Polar residues" evidence="1">
    <location>
        <begin position="324"/>
        <end position="337"/>
    </location>
</feature>